<name>A0A835YF28_9CHLO</name>
<keyword evidence="5" id="KW-0472">Membrane</keyword>
<evidence type="ECO:0000256" key="6">
    <source>
        <dbReference type="RuleBase" id="RU363053"/>
    </source>
</evidence>
<comment type="caution">
    <text evidence="7">The sequence shown here is derived from an EMBL/GenBank/DDBJ whole genome shotgun (WGS) entry which is preliminary data.</text>
</comment>
<dbReference type="AlphaFoldDB" id="A0A835YF28"/>
<evidence type="ECO:0000256" key="1">
    <source>
        <dbReference type="ARBA" id="ARBA00004141"/>
    </source>
</evidence>
<evidence type="ECO:0000256" key="5">
    <source>
        <dbReference type="ARBA" id="ARBA00023136"/>
    </source>
</evidence>
<evidence type="ECO:0000313" key="7">
    <source>
        <dbReference type="EMBL" id="KAG2501722.1"/>
    </source>
</evidence>
<keyword evidence="3" id="KW-0812">Transmembrane</keyword>
<evidence type="ECO:0000313" key="8">
    <source>
        <dbReference type="Proteomes" id="UP000612055"/>
    </source>
</evidence>
<sequence length="178" mass="19535">MGDLLAQALLGEHSRREGKPAPAYDPTRTARMLGYGFTWYGPLQYYWYNLLEHLMPIKTTATFLTKVASNQLILAPITLSSVFAFNLALTGQAGNIGNKIRNDLWPNMQNGWKFWIPAASLNFYCVPLKYQVLYMSACGVLWTAYLSYASNMPVAAPVAAAPAPVPEAAKGKGKAKGK</sequence>
<dbReference type="Pfam" id="PF04117">
    <property type="entry name" value="Mpv17_PMP22"/>
    <property type="match status" value="1"/>
</dbReference>
<dbReference type="EMBL" id="JAEHOE010000001">
    <property type="protein sequence ID" value="KAG2501722.1"/>
    <property type="molecule type" value="Genomic_DNA"/>
</dbReference>
<dbReference type="OrthoDB" id="430207at2759"/>
<gene>
    <name evidence="7" type="ORF">HYH03_000222</name>
</gene>
<evidence type="ECO:0000256" key="4">
    <source>
        <dbReference type="ARBA" id="ARBA00022989"/>
    </source>
</evidence>
<keyword evidence="4" id="KW-1133">Transmembrane helix</keyword>
<comment type="subcellular location">
    <subcellularLocation>
        <location evidence="1">Membrane</location>
        <topology evidence="1">Multi-pass membrane protein</topology>
    </subcellularLocation>
</comment>
<keyword evidence="8" id="KW-1185">Reference proteome</keyword>
<dbReference type="GO" id="GO:0005737">
    <property type="term" value="C:cytoplasm"/>
    <property type="evidence" value="ECO:0007669"/>
    <property type="project" value="TreeGrafter"/>
</dbReference>
<dbReference type="PANTHER" id="PTHR11266">
    <property type="entry name" value="PEROXISOMAL MEMBRANE PROTEIN 2, PXMP2 MPV17"/>
    <property type="match status" value="1"/>
</dbReference>
<comment type="similarity">
    <text evidence="2 6">Belongs to the peroxisomal membrane protein PXMP2/4 family.</text>
</comment>
<dbReference type="InterPro" id="IPR007248">
    <property type="entry name" value="Mpv17_PMP22"/>
</dbReference>
<evidence type="ECO:0000256" key="2">
    <source>
        <dbReference type="ARBA" id="ARBA00006824"/>
    </source>
</evidence>
<accession>A0A835YF28</accession>
<dbReference type="Proteomes" id="UP000612055">
    <property type="component" value="Unassembled WGS sequence"/>
</dbReference>
<reference evidence="7" key="1">
    <citation type="journal article" date="2020" name="bioRxiv">
        <title>Comparative genomics of Chlamydomonas.</title>
        <authorList>
            <person name="Craig R.J."/>
            <person name="Hasan A.R."/>
            <person name="Ness R.W."/>
            <person name="Keightley P.D."/>
        </authorList>
    </citation>
    <scope>NUCLEOTIDE SEQUENCE</scope>
    <source>
        <strain evidence="7">CCAP 11/70</strain>
    </source>
</reference>
<dbReference type="PANTHER" id="PTHR11266:SF91">
    <property type="entry name" value="EXPRESSED PROTEIN"/>
    <property type="match status" value="1"/>
</dbReference>
<dbReference type="GO" id="GO:0016020">
    <property type="term" value="C:membrane"/>
    <property type="evidence" value="ECO:0007669"/>
    <property type="project" value="UniProtKB-SubCell"/>
</dbReference>
<proteinExistence type="inferred from homology"/>
<organism evidence="7 8">
    <name type="scientific">Edaphochlamys debaryana</name>
    <dbReference type="NCBI Taxonomy" id="47281"/>
    <lineage>
        <taxon>Eukaryota</taxon>
        <taxon>Viridiplantae</taxon>
        <taxon>Chlorophyta</taxon>
        <taxon>core chlorophytes</taxon>
        <taxon>Chlorophyceae</taxon>
        <taxon>CS clade</taxon>
        <taxon>Chlamydomonadales</taxon>
        <taxon>Chlamydomonadales incertae sedis</taxon>
        <taxon>Edaphochlamys</taxon>
    </lineage>
</organism>
<protein>
    <submittedName>
        <fullName evidence="7">Uncharacterized protein</fullName>
    </submittedName>
</protein>
<evidence type="ECO:0000256" key="3">
    <source>
        <dbReference type="ARBA" id="ARBA00022692"/>
    </source>
</evidence>